<evidence type="ECO:0000313" key="3">
    <source>
        <dbReference type="Proteomes" id="UP001145799"/>
    </source>
</evidence>
<name>A0A9X3PNY5_9ACTN</name>
<evidence type="ECO:0000313" key="1">
    <source>
        <dbReference type="EMBL" id="MDA1387153.1"/>
    </source>
</evidence>
<dbReference type="AlphaFoldDB" id="A0A9X3PNY5"/>
<organism evidence="1 3">
    <name type="scientific">Glycomyces lechevalierae</name>
    <dbReference type="NCBI Taxonomy" id="256034"/>
    <lineage>
        <taxon>Bacteria</taxon>
        <taxon>Bacillati</taxon>
        <taxon>Actinomycetota</taxon>
        <taxon>Actinomycetes</taxon>
        <taxon>Glycomycetales</taxon>
        <taxon>Glycomycetaceae</taxon>
        <taxon>Glycomyces</taxon>
    </lineage>
</organism>
<sequence>MSSASSRRTSIEQRRLVDFPALVTRAGLAADFVLQERRVAPLSRWDGHRLHPHATFLHLTNTRTLRARGAFRVLRAHEDVLAVRVARLAPAVALAST</sequence>
<dbReference type="Proteomes" id="UP001145799">
    <property type="component" value="Unassembled WGS sequence"/>
</dbReference>
<dbReference type="RefSeq" id="WP_270123647.1">
    <property type="nucleotide sequence ID" value="NZ_BAAAOM010000002.1"/>
</dbReference>
<accession>A0A9X3PNY5</accession>
<evidence type="ECO:0000313" key="4">
    <source>
        <dbReference type="Proteomes" id="UP001183604"/>
    </source>
</evidence>
<reference evidence="2 4" key="2">
    <citation type="submission" date="2023-07" db="EMBL/GenBank/DDBJ databases">
        <title>Sequencing the genomes of 1000 actinobacteria strains.</title>
        <authorList>
            <person name="Klenk H.-P."/>
        </authorList>
    </citation>
    <scope>NUCLEOTIDE SEQUENCE [LARGE SCALE GENOMIC DNA]</scope>
    <source>
        <strain evidence="2 4">DSM 44724</strain>
    </source>
</reference>
<proteinExistence type="predicted"/>
<reference evidence="1" key="1">
    <citation type="submission" date="2022-12" db="EMBL/GenBank/DDBJ databases">
        <title>Gycomyces niveus sp.nov., a novel actinomycete isolated from soil in Shouguang.</title>
        <authorList>
            <person name="Yang X."/>
        </authorList>
    </citation>
    <scope>NUCLEOTIDE SEQUENCE</scope>
    <source>
        <strain evidence="1">DSM 44724</strain>
    </source>
</reference>
<dbReference type="EMBL" id="JAPZVQ010000013">
    <property type="protein sequence ID" value="MDA1387153.1"/>
    <property type="molecule type" value="Genomic_DNA"/>
</dbReference>
<keyword evidence="4" id="KW-1185">Reference proteome</keyword>
<comment type="caution">
    <text evidence="1">The sequence shown here is derived from an EMBL/GenBank/DDBJ whole genome shotgun (WGS) entry which is preliminary data.</text>
</comment>
<dbReference type="Proteomes" id="UP001183604">
    <property type="component" value="Unassembled WGS sequence"/>
</dbReference>
<evidence type="ECO:0000313" key="2">
    <source>
        <dbReference type="EMBL" id="MDR7336705.1"/>
    </source>
</evidence>
<protein>
    <submittedName>
        <fullName evidence="1">Uncharacterized protein</fullName>
    </submittedName>
</protein>
<dbReference type="EMBL" id="JAVDYD010000001">
    <property type="protein sequence ID" value="MDR7336705.1"/>
    <property type="molecule type" value="Genomic_DNA"/>
</dbReference>
<gene>
    <name evidence="2" type="ORF">J2S69_000424</name>
    <name evidence="1" type="ORF">O2L01_19315</name>
</gene>